<dbReference type="PROSITE" id="PS00379">
    <property type="entry name" value="CDP_ALCOHOL_P_TRANSF"/>
    <property type="match status" value="1"/>
</dbReference>
<organism evidence="4 5">
    <name type="scientific">Nocardioides humi</name>
    <dbReference type="NCBI Taxonomy" id="449461"/>
    <lineage>
        <taxon>Bacteria</taxon>
        <taxon>Bacillati</taxon>
        <taxon>Actinomycetota</taxon>
        <taxon>Actinomycetes</taxon>
        <taxon>Propionibacteriales</taxon>
        <taxon>Nocardioidaceae</taxon>
        <taxon>Nocardioides</taxon>
    </lineage>
</organism>
<keyword evidence="1 2" id="KW-0808">Transferase</keyword>
<keyword evidence="5" id="KW-1185">Reference proteome</keyword>
<feature type="transmembrane region" description="Helical" evidence="3">
    <location>
        <begin position="118"/>
        <end position="136"/>
    </location>
</feature>
<dbReference type="RefSeq" id="WP_344111514.1">
    <property type="nucleotide sequence ID" value="NZ_BAAAOR010000009.1"/>
</dbReference>
<evidence type="ECO:0000313" key="4">
    <source>
        <dbReference type="EMBL" id="GAA1510076.1"/>
    </source>
</evidence>
<comment type="caution">
    <text evidence="4">The sequence shown here is derived from an EMBL/GenBank/DDBJ whole genome shotgun (WGS) entry which is preliminary data.</text>
</comment>
<comment type="similarity">
    <text evidence="2">Belongs to the CDP-alcohol phosphatidyltransferase class-I family.</text>
</comment>
<dbReference type="InterPro" id="IPR048254">
    <property type="entry name" value="CDP_ALCOHOL_P_TRANSF_CS"/>
</dbReference>
<dbReference type="InterPro" id="IPR043130">
    <property type="entry name" value="CDP-OH_PTrfase_TM_dom"/>
</dbReference>
<evidence type="ECO:0000256" key="2">
    <source>
        <dbReference type="RuleBase" id="RU003750"/>
    </source>
</evidence>
<name>A0ABN2A2I6_9ACTN</name>
<evidence type="ECO:0000256" key="3">
    <source>
        <dbReference type="SAM" id="Phobius"/>
    </source>
</evidence>
<dbReference type="Proteomes" id="UP001500842">
    <property type="component" value="Unassembled WGS sequence"/>
</dbReference>
<dbReference type="InterPro" id="IPR000462">
    <property type="entry name" value="CDP-OH_P_trans"/>
</dbReference>
<dbReference type="Gene3D" id="1.20.120.1760">
    <property type="match status" value="1"/>
</dbReference>
<keyword evidence="3" id="KW-1133">Transmembrane helix</keyword>
<dbReference type="Pfam" id="PF01066">
    <property type="entry name" value="CDP-OH_P_transf"/>
    <property type="match status" value="1"/>
</dbReference>
<keyword evidence="3" id="KW-0812">Transmembrane</keyword>
<sequence length="242" mass="25558">MTARPRDIWTRLAIDPLADPLARALARLAWVTPNRVTVVSGLLGVAAAGCLATGRLRLGGILFLLRFFADCVDGKVARLQGSGSHRGALLDVATDVVCVTAAYAGLAVWAVRHDHADPAVAAALLAALSCYGWALAHRKHLAEQAGLGDGGSGPALLRRTDLPLLDPWLRVCRRLGMSPVPWAVEAETLVLGLLPLAGARAAAGGLLVALAFYVIATVVNLRRMWRIARRLDRVPSLEAGPP</sequence>
<protein>
    <recommendedName>
        <fullName evidence="6">CDP-alcohol phosphatidyltransferase</fullName>
    </recommendedName>
</protein>
<reference evidence="4 5" key="1">
    <citation type="journal article" date="2019" name="Int. J. Syst. Evol. Microbiol.">
        <title>The Global Catalogue of Microorganisms (GCM) 10K type strain sequencing project: providing services to taxonomists for standard genome sequencing and annotation.</title>
        <authorList>
            <consortium name="The Broad Institute Genomics Platform"/>
            <consortium name="The Broad Institute Genome Sequencing Center for Infectious Disease"/>
            <person name="Wu L."/>
            <person name="Ma J."/>
        </authorList>
    </citation>
    <scope>NUCLEOTIDE SEQUENCE [LARGE SCALE GENOMIC DNA]</scope>
    <source>
        <strain evidence="4 5">JCM 14942</strain>
    </source>
</reference>
<evidence type="ECO:0000313" key="5">
    <source>
        <dbReference type="Proteomes" id="UP001500842"/>
    </source>
</evidence>
<feature type="transmembrane region" description="Helical" evidence="3">
    <location>
        <begin position="42"/>
        <end position="68"/>
    </location>
</feature>
<feature type="transmembrane region" description="Helical" evidence="3">
    <location>
        <begin position="203"/>
        <end position="221"/>
    </location>
</feature>
<feature type="transmembrane region" description="Helical" evidence="3">
    <location>
        <begin position="89"/>
        <end position="112"/>
    </location>
</feature>
<accession>A0ABN2A2I6</accession>
<proteinExistence type="inferred from homology"/>
<gene>
    <name evidence="4" type="ORF">GCM10009788_13080</name>
</gene>
<evidence type="ECO:0000256" key="1">
    <source>
        <dbReference type="ARBA" id="ARBA00022679"/>
    </source>
</evidence>
<evidence type="ECO:0008006" key="6">
    <source>
        <dbReference type="Google" id="ProtNLM"/>
    </source>
</evidence>
<dbReference type="EMBL" id="BAAAOR010000009">
    <property type="protein sequence ID" value="GAA1510076.1"/>
    <property type="molecule type" value="Genomic_DNA"/>
</dbReference>
<keyword evidence="3" id="KW-0472">Membrane</keyword>